<dbReference type="Proteomes" id="UP001231518">
    <property type="component" value="Chromosome 19"/>
</dbReference>
<evidence type="ECO:0000313" key="2">
    <source>
        <dbReference type="Proteomes" id="UP001231518"/>
    </source>
</evidence>
<proteinExistence type="predicted"/>
<name>A0AAD7YU34_MYTSE</name>
<evidence type="ECO:0000313" key="1">
    <source>
        <dbReference type="EMBL" id="KAJ8729012.1"/>
    </source>
</evidence>
<comment type="caution">
    <text evidence="1">The sequence shown here is derived from an EMBL/GenBank/DDBJ whole genome shotgun (WGS) entry which is preliminary data.</text>
</comment>
<dbReference type="AlphaFoldDB" id="A0AAD7YU34"/>
<sequence length="190" mass="21468">MKDLKSEISFSEDEIRTLSDIHNSLNVVKLAALSLCRRDATLHTADTTLKFMIKKLDEQNSVLSCKLAMNLRSRIKQRRLRLAGVLHYLHDWKDFCTQDDDDTFAKPNGADISDIIINLLQQLKYQPKSSDTILGVLSERFDSVPSLSLSSDAEVVADELTLQEQFNKELEKCRSSPRIGLISTLQGLSK</sequence>
<keyword evidence="2" id="KW-1185">Reference proteome</keyword>
<accession>A0AAD7YU34</accession>
<reference evidence="1" key="1">
    <citation type="submission" date="2023-03" db="EMBL/GenBank/DDBJ databases">
        <title>Chromosome-level genomes of two armyworms, Mythimna separata and Mythimna loreyi, provide insights into the biosynthesis and reception of sex pheromones.</title>
        <authorList>
            <person name="Zhao H."/>
        </authorList>
    </citation>
    <scope>NUCLEOTIDE SEQUENCE</scope>
    <source>
        <strain evidence="1">BeijingLab</strain>
        <tissue evidence="1">Pupa</tissue>
    </source>
</reference>
<organism evidence="1 2">
    <name type="scientific">Mythimna separata</name>
    <name type="common">Oriental armyworm</name>
    <name type="synonym">Pseudaletia separata</name>
    <dbReference type="NCBI Taxonomy" id="271217"/>
    <lineage>
        <taxon>Eukaryota</taxon>
        <taxon>Metazoa</taxon>
        <taxon>Ecdysozoa</taxon>
        <taxon>Arthropoda</taxon>
        <taxon>Hexapoda</taxon>
        <taxon>Insecta</taxon>
        <taxon>Pterygota</taxon>
        <taxon>Neoptera</taxon>
        <taxon>Endopterygota</taxon>
        <taxon>Lepidoptera</taxon>
        <taxon>Glossata</taxon>
        <taxon>Ditrysia</taxon>
        <taxon>Noctuoidea</taxon>
        <taxon>Noctuidae</taxon>
        <taxon>Noctuinae</taxon>
        <taxon>Hadenini</taxon>
        <taxon>Mythimna</taxon>
    </lineage>
</organism>
<dbReference type="EMBL" id="JARGEI010000007">
    <property type="protein sequence ID" value="KAJ8729012.1"/>
    <property type="molecule type" value="Genomic_DNA"/>
</dbReference>
<gene>
    <name evidence="1" type="ORF">PYW07_006708</name>
</gene>
<protein>
    <submittedName>
        <fullName evidence="1">Uncharacterized protein</fullName>
    </submittedName>
</protein>